<dbReference type="InterPro" id="IPR011124">
    <property type="entry name" value="Znf_CW"/>
</dbReference>
<dbReference type="PROSITE" id="PS51050">
    <property type="entry name" value="ZF_CW"/>
    <property type="match status" value="1"/>
</dbReference>
<evidence type="ECO:0000313" key="8">
    <source>
        <dbReference type="RefSeq" id="XP_072833350.1"/>
    </source>
</evidence>
<dbReference type="Gene3D" id="3.30.40.100">
    <property type="match status" value="1"/>
</dbReference>
<evidence type="ECO:0000259" key="6">
    <source>
        <dbReference type="PROSITE" id="PS51050"/>
    </source>
</evidence>
<feature type="region of interest" description="Disordered" evidence="4">
    <location>
        <begin position="1"/>
        <end position="58"/>
    </location>
</feature>
<feature type="compositionally biased region" description="Basic and acidic residues" evidence="4">
    <location>
        <begin position="168"/>
        <end position="188"/>
    </location>
</feature>
<dbReference type="RefSeq" id="XP_072833350.1">
    <property type="nucleotide sequence ID" value="XM_072977249.1"/>
</dbReference>
<keyword evidence="1" id="KW-0479">Metal-binding</keyword>
<dbReference type="Pfam" id="PF07496">
    <property type="entry name" value="zf-CW"/>
    <property type="match status" value="1"/>
</dbReference>
<organism evidence="7 8">
    <name type="scientific">Pogona vitticeps</name>
    <name type="common">central bearded dragon</name>
    <dbReference type="NCBI Taxonomy" id="103695"/>
    <lineage>
        <taxon>Eukaryota</taxon>
        <taxon>Metazoa</taxon>
        <taxon>Chordata</taxon>
        <taxon>Craniata</taxon>
        <taxon>Vertebrata</taxon>
        <taxon>Euteleostomi</taxon>
        <taxon>Lepidosauria</taxon>
        <taxon>Squamata</taxon>
        <taxon>Bifurcata</taxon>
        <taxon>Unidentata</taxon>
        <taxon>Episquamata</taxon>
        <taxon>Toxicofera</taxon>
        <taxon>Iguania</taxon>
        <taxon>Acrodonta</taxon>
        <taxon>Agamidae</taxon>
        <taxon>Amphibolurinae</taxon>
        <taxon>Pogona</taxon>
    </lineage>
</organism>
<dbReference type="SUPFAM" id="SSF63748">
    <property type="entry name" value="Tudor/PWWP/MBT"/>
    <property type="match status" value="1"/>
</dbReference>
<keyword evidence="3" id="KW-0862">Zinc</keyword>
<dbReference type="GeneID" id="110082300"/>
<evidence type="ECO:0000256" key="2">
    <source>
        <dbReference type="ARBA" id="ARBA00022771"/>
    </source>
</evidence>
<accession>A0ABM5EJN3</accession>
<reference evidence="8" key="1">
    <citation type="submission" date="2025-08" db="UniProtKB">
        <authorList>
            <consortium name="RefSeq"/>
        </authorList>
    </citation>
    <scope>IDENTIFICATION</scope>
</reference>
<dbReference type="InterPro" id="IPR000313">
    <property type="entry name" value="PWWP_dom"/>
</dbReference>
<evidence type="ECO:0000256" key="1">
    <source>
        <dbReference type="ARBA" id="ARBA00022723"/>
    </source>
</evidence>
<dbReference type="PANTHER" id="PTHR15999">
    <property type="entry name" value="ZINC FINGER CW-TYPE PWWP DOMAIN PROTEIN 1"/>
    <property type="match status" value="1"/>
</dbReference>
<keyword evidence="7" id="KW-1185">Reference proteome</keyword>
<feature type="compositionally biased region" description="Basic and acidic residues" evidence="4">
    <location>
        <begin position="21"/>
        <end position="34"/>
    </location>
</feature>
<keyword evidence="2" id="KW-0863">Zinc-finger</keyword>
<dbReference type="PROSITE" id="PS50812">
    <property type="entry name" value="PWWP"/>
    <property type="match status" value="1"/>
</dbReference>
<dbReference type="Proteomes" id="UP001652642">
    <property type="component" value="Chromosome 6"/>
</dbReference>
<evidence type="ECO:0000256" key="4">
    <source>
        <dbReference type="SAM" id="MobiDB-lite"/>
    </source>
</evidence>
<dbReference type="CDD" id="cd20145">
    <property type="entry name" value="PWWP_ZCWPW1"/>
    <property type="match status" value="1"/>
</dbReference>
<evidence type="ECO:0000313" key="7">
    <source>
        <dbReference type="Proteomes" id="UP001652642"/>
    </source>
</evidence>
<sequence>MPQRTFAPPVAKPNHAPFAKGKLEAPQSRREDGVATKPIKIPPKKSNQKQEMNTSSTATLLKCRKDGVMGKERENYLTDAQYDEIFRGVLQKPLQECMEISGMKGVSVEANKEQILERETLTASPTSKDDVYGKISKENSERMPLEAKKKEHPLGMKKYGKCFQHNNKGKEKNEKPEADNGGCKENRKGAPKKKVKGNTQVVIDQEEMQEEEKSDRGSGWCIAWVQCSSPTCKKWRQLPSDIDPSVLPEDWSCSQNTDLQCNSCSVPEETWSGSENEVVYAVYIPGSIVWAKQYGYPWWPGLIEADPDIEEYFLFSSQMDSLPSKYHVTFFGSSVTRAWISASSLRNFSEANVKENGLAKLKNKADKRDLETALKMAKEAEQISIQERIRRFGFFSRFNRRESPKRLKDHVNISCQPPAKRAWGGPESENKNTARSNKNQEKLLLAVPLTKPDGNVKKINKKGDKKSKLEMTDTVSLSKKSRRVTPPYKAVTVEQRSGKARGHLNGQKGLKKSFSVPRRKNAQTKQLSPCLDSSTAPMALSSYPNNNNCWNKVKTSPMAGSKGTVDLKESSEAMAFDMEEEETFSSQDLSVFAVEKNDSPEEFSLVLFEE</sequence>
<dbReference type="SMART" id="SM00293">
    <property type="entry name" value="PWWP"/>
    <property type="match status" value="1"/>
</dbReference>
<name>A0ABM5EJN3_9SAUR</name>
<feature type="region of interest" description="Disordered" evidence="4">
    <location>
        <begin position="453"/>
        <end position="510"/>
    </location>
</feature>
<feature type="region of interest" description="Disordered" evidence="4">
    <location>
        <begin position="419"/>
        <end position="439"/>
    </location>
</feature>
<evidence type="ECO:0000256" key="3">
    <source>
        <dbReference type="ARBA" id="ARBA00022833"/>
    </source>
</evidence>
<feature type="compositionally biased region" description="Polar residues" evidence="4">
    <location>
        <begin position="49"/>
        <end position="58"/>
    </location>
</feature>
<feature type="domain" description="PWWP" evidence="5">
    <location>
        <begin position="285"/>
        <end position="351"/>
    </location>
</feature>
<evidence type="ECO:0000259" key="5">
    <source>
        <dbReference type="PROSITE" id="PS50812"/>
    </source>
</evidence>
<dbReference type="Gene3D" id="2.30.30.140">
    <property type="match status" value="1"/>
</dbReference>
<feature type="region of interest" description="Disordered" evidence="4">
    <location>
        <begin position="160"/>
        <end position="198"/>
    </location>
</feature>
<dbReference type="InterPro" id="IPR042778">
    <property type="entry name" value="ZCWPW1/ZCWPW2"/>
</dbReference>
<dbReference type="Pfam" id="PF00855">
    <property type="entry name" value="PWWP"/>
    <property type="match status" value="1"/>
</dbReference>
<feature type="domain" description="CW-type" evidence="6">
    <location>
        <begin position="218"/>
        <end position="272"/>
    </location>
</feature>
<proteinExistence type="predicted"/>
<protein>
    <submittedName>
        <fullName evidence="8">Zinc finger CW-type PWWP domain protein 1 isoform X1</fullName>
    </submittedName>
</protein>
<gene>
    <name evidence="8" type="primary">ZCWPW1</name>
</gene>
<dbReference type="PANTHER" id="PTHR15999:SF2">
    <property type="entry name" value="ZINC FINGER CW-TYPE PWWP DOMAIN PROTEIN 1"/>
    <property type="match status" value="1"/>
</dbReference>